<keyword evidence="3" id="KW-0479">Metal-binding</keyword>
<keyword evidence="1 2" id="KW-0728">SH3 domain</keyword>
<evidence type="ECO:0000259" key="5">
    <source>
        <dbReference type="PROSITE" id="PS50002"/>
    </source>
</evidence>
<dbReference type="EMBL" id="UFQT01001311">
    <property type="protein sequence ID" value="SSX29950.1"/>
    <property type="molecule type" value="Genomic_DNA"/>
</dbReference>
<dbReference type="Gene3D" id="3.30.1370.210">
    <property type="match status" value="1"/>
</dbReference>
<dbReference type="SUPFAM" id="SSF50044">
    <property type="entry name" value="SH3-domain"/>
    <property type="match status" value="2"/>
</dbReference>
<feature type="region of interest" description="Disordered" evidence="4">
    <location>
        <begin position="245"/>
        <end position="265"/>
    </location>
</feature>
<dbReference type="PROSITE" id="PS50103">
    <property type="entry name" value="ZF_C3H1"/>
    <property type="match status" value="1"/>
</dbReference>
<evidence type="ECO:0000259" key="6">
    <source>
        <dbReference type="PROSITE" id="PS50103"/>
    </source>
</evidence>
<dbReference type="InterPro" id="IPR001452">
    <property type="entry name" value="SH3_domain"/>
</dbReference>
<evidence type="ECO:0000256" key="4">
    <source>
        <dbReference type="SAM" id="MobiDB-lite"/>
    </source>
</evidence>
<evidence type="ECO:0000313" key="8">
    <source>
        <dbReference type="EMBL" id="SSX29950.1"/>
    </source>
</evidence>
<dbReference type="PROSITE" id="PS50002">
    <property type="entry name" value="SH3"/>
    <property type="match status" value="1"/>
</dbReference>
<dbReference type="VEuPathDB" id="VectorBase:CSON001910"/>
<evidence type="ECO:0000256" key="2">
    <source>
        <dbReference type="PROSITE-ProRule" id="PRU00192"/>
    </source>
</evidence>
<protein>
    <submittedName>
        <fullName evidence="7">CSON001910 protein</fullName>
    </submittedName>
</protein>
<organism evidence="7">
    <name type="scientific">Culicoides sonorensis</name>
    <name type="common">Biting midge</name>
    <dbReference type="NCBI Taxonomy" id="179676"/>
    <lineage>
        <taxon>Eukaryota</taxon>
        <taxon>Metazoa</taxon>
        <taxon>Ecdysozoa</taxon>
        <taxon>Arthropoda</taxon>
        <taxon>Hexapoda</taxon>
        <taxon>Insecta</taxon>
        <taxon>Pterygota</taxon>
        <taxon>Neoptera</taxon>
        <taxon>Endopterygota</taxon>
        <taxon>Diptera</taxon>
        <taxon>Nematocera</taxon>
        <taxon>Chironomoidea</taxon>
        <taxon>Ceratopogonidae</taxon>
        <taxon>Ceratopogoninae</taxon>
        <taxon>Culicoides</taxon>
        <taxon>Monoculicoides</taxon>
    </lineage>
</organism>
<keyword evidence="3" id="KW-0863">Zinc-finger</keyword>
<dbReference type="Gene3D" id="2.30.30.40">
    <property type="entry name" value="SH3 Domains"/>
    <property type="match status" value="2"/>
</dbReference>
<feature type="domain" description="SH3" evidence="5">
    <location>
        <begin position="74"/>
        <end position="139"/>
    </location>
</feature>
<sequence length="334" mass="38828">MKFHSGYIVMVPYVQNAEPDWLAGEINGHTGWFSEIYIEKVLNNGDNTNTYDQVETNYSDNNTVAYTEPKTRDTEADDATTVYNDDVEYYVAIRVPNRDLMFNEDESVLVTSKNGGWWTGTFGDRLGVFPSNNVQQKEGDVKLVGSIPQDLQSGRMRDLKISPSIRRHFHHVALFENQDLEKPNAFNHPQEINTKTQTEFPRVNSPDQVVFCYDFQNSYCPRINCKFLHYSIEDEEHYRTYGEFPQTDEKDELPLSPPPPPAGPIHDRYNRDFHFNPNNRQRDPDLIQRIPFTPQGNGYRSNYNDYYTGQRDFQRRDVFGNGSGPIKREREAIL</sequence>
<accession>A0A336KXM0</accession>
<dbReference type="AlphaFoldDB" id="A0A336KXM0"/>
<name>A0A336KXM0_CULSO</name>
<dbReference type="InterPro" id="IPR036028">
    <property type="entry name" value="SH3-like_dom_sf"/>
</dbReference>
<evidence type="ECO:0000256" key="3">
    <source>
        <dbReference type="PROSITE-ProRule" id="PRU00723"/>
    </source>
</evidence>
<dbReference type="GO" id="GO:0008270">
    <property type="term" value="F:zinc ion binding"/>
    <property type="evidence" value="ECO:0007669"/>
    <property type="project" value="UniProtKB-KW"/>
</dbReference>
<proteinExistence type="predicted"/>
<dbReference type="InterPro" id="IPR000571">
    <property type="entry name" value="Znf_CCCH"/>
</dbReference>
<dbReference type="EMBL" id="UFQS01001311">
    <property type="protein sequence ID" value="SSX10262.1"/>
    <property type="molecule type" value="Genomic_DNA"/>
</dbReference>
<feature type="domain" description="C3H1-type" evidence="6">
    <location>
        <begin position="206"/>
        <end position="232"/>
    </location>
</feature>
<evidence type="ECO:0000313" key="7">
    <source>
        <dbReference type="EMBL" id="SSX10262.1"/>
    </source>
</evidence>
<evidence type="ECO:0000256" key="1">
    <source>
        <dbReference type="ARBA" id="ARBA00022443"/>
    </source>
</evidence>
<feature type="zinc finger region" description="C3H1-type" evidence="3">
    <location>
        <begin position="206"/>
        <end position="232"/>
    </location>
</feature>
<reference evidence="8" key="2">
    <citation type="submission" date="2018-07" db="EMBL/GenBank/DDBJ databases">
        <authorList>
            <person name="Quirk P.G."/>
            <person name="Krulwich T.A."/>
        </authorList>
    </citation>
    <scope>NUCLEOTIDE SEQUENCE</scope>
</reference>
<reference evidence="7" key="1">
    <citation type="submission" date="2018-04" db="EMBL/GenBank/DDBJ databases">
        <authorList>
            <person name="Go L.Y."/>
            <person name="Mitchell J.A."/>
        </authorList>
    </citation>
    <scope>NUCLEOTIDE SEQUENCE</scope>
    <source>
        <tissue evidence="7">Whole organism</tissue>
    </source>
</reference>
<keyword evidence="3" id="KW-0862">Zinc</keyword>
<gene>
    <name evidence="7" type="primary">CSON001910</name>
</gene>